<dbReference type="EMBL" id="KZ679263">
    <property type="protein sequence ID" value="PTB40442.1"/>
    <property type="molecule type" value="Genomic_DNA"/>
</dbReference>
<name>A0A2T3Z6L7_TRIA4</name>
<organism evidence="1 2">
    <name type="scientific">Trichoderma asperellum (strain ATCC 204424 / CBS 433.97 / NBRC 101777)</name>
    <dbReference type="NCBI Taxonomy" id="1042311"/>
    <lineage>
        <taxon>Eukaryota</taxon>
        <taxon>Fungi</taxon>
        <taxon>Dikarya</taxon>
        <taxon>Ascomycota</taxon>
        <taxon>Pezizomycotina</taxon>
        <taxon>Sordariomycetes</taxon>
        <taxon>Hypocreomycetidae</taxon>
        <taxon>Hypocreales</taxon>
        <taxon>Hypocreaceae</taxon>
        <taxon>Trichoderma</taxon>
    </lineage>
</organism>
<dbReference type="STRING" id="1042311.A0A2T3Z6L7"/>
<gene>
    <name evidence="1" type="ORF">M441DRAFT_141722</name>
</gene>
<dbReference type="AlphaFoldDB" id="A0A2T3Z6L7"/>
<keyword evidence="2" id="KW-1185">Reference proteome</keyword>
<accession>A0A2T3Z6L7</accession>
<dbReference type="Proteomes" id="UP000240493">
    <property type="component" value="Unassembled WGS sequence"/>
</dbReference>
<sequence length="335" mass="37218">MTPKTAGRSTRPYDRGFQQHLIDYGILPHAYEFPDGRLPSEPGNKEDILRALAQPRASLSPSHFLSHDFRKFQRVEAQAMKERDITTSVVPIIEGILEIKSVSPVRFANLDHLTDGTLVPGSPDIYYGARPEQLHPQIRKSLQGCVVPSTQNDLPVAPNFFVEIKGKDGSAAVAQRQLFYDMSLGERGQQALRSRNPVYSSYDNEAHTVGCTYADGQLKIFACHANLSPMPGGQIGFVMTQLRAFALSNDVDTFRQGAAAYRNSRDLAMKQRNEQLGNQMREYAGMKSLRSVQPICCCGSSAFGPQLHRNCSGGIDILGYSWECQKDPVQQHDDK</sequence>
<protein>
    <submittedName>
        <fullName evidence="1">Uncharacterized protein</fullName>
    </submittedName>
</protein>
<dbReference type="OrthoDB" id="5336565at2759"/>
<proteinExistence type="predicted"/>
<evidence type="ECO:0000313" key="2">
    <source>
        <dbReference type="Proteomes" id="UP000240493"/>
    </source>
</evidence>
<evidence type="ECO:0000313" key="1">
    <source>
        <dbReference type="EMBL" id="PTB40442.1"/>
    </source>
</evidence>
<reference evidence="1 2" key="1">
    <citation type="submission" date="2016-07" db="EMBL/GenBank/DDBJ databases">
        <title>Multiple horizontal gene transfer events from other fungi enriched the ability of initially mycotrophic Trichoderma (Ascomycota) to feed on dead plant biomass.</title>
        <authorList>
            <consortium name="DOE Joint Genome Institute"/>
            <person name="Aerts A."/>
            <person name="Atanasova L."/>
            <person name="Chenthamara K."/>
            <person name="Zhang J."/>
            <person name="Grujic M."/>
            <person name="Henrissat B."/>
            <person name="Kuo A."/>
            <person name="Salamov A."/>
            <person name="Lipzen A."/>
            <person name="Labutti K."/>
            <person name="Barry K."/>
            <person name="Miao Y."/>
            <person name="Rahimi M.J."/>
            <person name="Shen Q."/>
            <person name="Grigoriev I.V."/>
            <person name="Kubicek C.P."/>
            <person name="Druzhinina I.S."/>
        </authorList>
    </citation>
    <scope>NUCLEOTIDE SEQUENCE [LARGE SCALE GENOMIC DNA]</scope>
    <source>
        <strain evidence="1 2">CBS 433.97</strain>
    </source>
</reference>